<dbReference type="AlphaFoldDB" id="A0A1W0DB44"/>
<organism evidence="1 2">
    <name type="scientific">Chromobacterium haemolyticum</name>
    <dbReference type="NCBI Taxonomy" id="394935"/>
    <lineage>
        <taxon>Bacteria</taxon>
        <taxon>Pseudomonadati</taxon>
        <taxon>Pseudomonadota</taxon>
        <taxon>Betaproteobacteria</taxon>
        <taxon>Neisseriales</taxon>
        <taxon>Chromobacteriaceae</taxon>
        <taxon>Chromobacterium</taxon>
    </lineage>
</organism>
<dbReference type="InterPro" id="IPR009959">
    <property type="entry name" value="Cyclase_SnoaL-like"/>
</dbReference>
<dbReference type="InterPro" id="IPR032710">
    <property type="entry name" value="NTF2-like_dom_sf"/>
</dbReference>
<protein>
    <submittedName>
        <fullName evidence="1">Polyketide cyclase</fullName>
    </submittedName>
</protein>
<proteinExistence type="predicted"/>
<dbReference type="Gene3D" id="3.10.450.50">
    <property type="match status" value="1"/>
</dbReference>
<name>A0A1W0DB44_9NEIS</name>
<dbReference type="SUPFAM" id="SSF54427">
    <property type="entry name" value="NTF2-like"/>
    <property type="match status" value="1"/>
</dbReference>
<dbReference type="RefSeq" id="WP_081554326.1">
    <property type="nucleotide sequence ID" value="NZ_MUKV01000001.1"/>
</dbReference>
<gene>
    <name evidence="1" type="ORF">B0T45_01265</name>
</gene>
<dbReference type="Proteomes" id="UP000192721">
    <property type="component" value="Unassembled WGS sequence"/>
</dbReference>
<evidence type="ECO:0000313" key="2">
    <source>
        <dbReference type="Proteomes" id="UP000192721"/>
    </source>
</evidence>
<evidence type="ECO:0000313" key="1">
    <source>
        <dbReference type="EMBL" id="OQS44255.1"/>
    </source>
</evidence>
<accession>A0A1W0DB44</accession>
<dbReference type="EMBL" id="MUKV01000001">
    <property type="protein sequence ID" value="OQS44255.1"/>
    <property type="molecule type" value="Genomic_DNA"/>
</dbReference>
<reference evidence="1 2" key="1">
    <citation type="submission" date="2017-02" db="EMBL/GenBank/DDBJ databases">
        <title>Chromobacterium haemolyticum H5244.</title>
        <authorList>
            <person name="Gulvik C.A."/>
        </authorList>
    </citation>
    <scope>NUCLEOTIDE SEQUENCE [LARGE SCALE GENOMIC DNA]</scope>
    <source>
        <strain evidence="1 2">H5244</strain>
    </source>
</reference>
<comment type="caution">
    <text evidence="1">The sequence shown here is derived from an EMBL/GenBank/DDBJ whole genome shotgun (WGS) entry which is preliminary data.</text>
</comment>
<dbReference type="GO" id="GO:0030638">
    <property type="term" value="P:polyketide metabolic process"/>
    <property type="evidence" value="ECO:0007669"/>
    <property type="project" value="InterPro"/>
</dbReference>
<sequence length="121" mass="13552">MQDTRAIVTGFLNEVRSGRNPDAASDYLAAKVLAHQLVAESPYTLERSPADYAAHVREFLRDYGAFELRVDELLVDGDKAYARWTQIGRNLAGSGEPVRQIGSACYRVEDGRIVEYWIQSS</sequence>
<dbReference type="Pfam" id="PF07366">
    <property type="entry name" value="SnoaL"/>
    <property type="match status" value="1"/>
</dbReference>